<protein>
    <submittedName>
        <fullName evidence="11">Sugar ABC transporter permease</fullName>
    </submittedName>
</protein>
<feature type="transmembrane region" description="Helical" evidence="9">
    <location>
        <begin position="107"/>
        <end position="130"/>
    </location>
</feature>
<dbReference type="GO" id="GO:0005886">
    <property type="term" value="C:plasma membrane"/>
    <property type="evidence" value="ECO:0007669"/>
    <property type="project" value="UniProtKB-SubCell"/>
</dbReference>
<accession>A0AAJ1VMY7</accession>
<dbReference type="SUPFAM" id="SSF161098">
    <property type="entry name" value="MetI-like"/>
    <property type="match status" value="1"/>
</dbReference>
<evidence type="ECO:0000256" key="4">
    <source>
        <dbReference type="ARBA" id="ARBA00022475"/>
    </source>
</evidence>
<evidence type="ECO:0000256" key="9">
    <source>
        <dbReference type="RuleBase" id="RU363032"/>
    </source>
</evidence>
<evidence type="ECO:0000256" key="2">
    <source>
        <dbReference type="ARBA" id="ARBA00009047"/>
    </source>
</evidence>
<dbReference type="PANTHER" id="PTHR32243:SF50">
    <property type="entry name" value="MALTOSE_MALTODEXTRIN TRANSPORT SYSTEM PERMEASE PROTEIN MALG"/>
    <property type="match status" value="1"/>
</dbReference>
<dbReference type="GO" id="GO:0015423">
    <property type="term" value="F:ABC-type maltose transporter activity"/>
    <property type="evidence" value="ECO:0007669"/>
    <property type="project" value="TreeGrafter"/>
</dbReference>
<dbReference type="AlphaFoldDB" id="A0AAJ1VMY7"/>
<evidence type="ECO:0000313" key="11">
    <source>
        <dbReference type="EMBL" id="MDN6900186.1"/>
    </source>
</evidence>
<feature type="domain" description="ABC transmembrane type-1" evidence="10">
    <location>
        <begin position="72"/>
        <end position="266"/>
    </location>
</feature>
<feature type="transmembrane region" description="Helical" evidence="9">
    <location>
        <begin position="12"/>
        <end position="32"/>
    </location>
</feature>
<evidence type="ECO:0000256" key="5">
    <source>
        <dbReference type="ARBA" id="ARBA00022597"/>
    </source>
</evidence>
<evidence type="ECO:0000256" key="1">
    <source>
        <dbReference type="ARBA" id="ARBA00004651"/>
    </source>
</evidence>
<feature type="transmembrane region" description="Helical" evidence="9">
    <location>
        <begin position="71"/>
        <end position="95"/>
    </location>
</feature>
<evidence type="ECO:0000256" key="3">
    <source>
        <dbReference type="ARBA" id="ARBA00022448"/>
    </source>
</evidence>
<feature type="transmembrane region" description="Helical" evidence="9">
    <location>
        <begin position="244"/>
        <end position="266"/>
    </location>
</feature>
<proteinExistence type="inferred from homology"/>
<dbReference type="Pfam" id="PF00528">
    <property type="entry name" value="BPD_transp_1"/>
    <property type="match status" value="1"/>
</dbReference>
<name>A0AAJ1VMY7_9LACO</name>
<dbReference type="PANTHER" id="PTHR32243">
    <property type="entry name" value="MALTOSE TRANSPORT SYSTEM PERMEASE-RELATED"/>
    <property type="match status" value="1"/>
</dbReference>
<organism evidence="11 12">
    <name type="scientific">Oenococcus sicerae</name>
    <dbReference type="NCBI Taxonomy" id="2203724"/>
    <lineage>
        <taxon>Bacteria</taxon>
        <taxon>Bacillati</taxon>
        <taxon>Bacillota</taxon>
        <taxon>Bacilli</taxon>
        <taxon>Lactobacillales</taxon>
        <taxon>Lactobacillaceae</taxon>
        <taxon>Oenococcus</taxon>
    </lineage>
</organism>
<evidence type="ECO:0000313" key="12">
    <source>
        <dbReference type="Proteomes" id="UP001167919"/>
    </source>
</evidence>
<keyword evidence="4" id="KW-1003">Cell membrane</keyword>
<keyword evidence="8 9" id="KW-0472">Membrane</keyword>
<dbReference type="RefSeq" id="WP_301711087.1">
    <property type="nucleotide sequence ID" value="NZ_SDWY01000002.1"/>
</dbReference>
<keyword evidence="6 9" id="KW-0812">Transmembrane</keyword>
<comment type="caution">
    <text evidence="11">The sequence shown here is derived from an EMBL/GenBank/DDBJ whole genome shotgun (WGS) entry which is preliminary data.</text>
</comment>
<evidence type="ECO:0000256" key="7">
    <source>
        <dbReference type="ARBA" id="ARBA00022989"/>
    </source>
</evidence>
<dbReference type="InterPro" id="IPR050901">
    <property type="entry name" value="BP-dep_ABC_trans_perm"/>
</dbReference>
<dbReference type="PROSITE" id="PS50928">
    <property type="entry name" value="ABC_TM1"/>
    <property type="match status" value="1"/>
</dbReference>
<keyword evidence="5" id="KW-0762">Sugar transport</keyword>
<keyword evidence="3 9" id="KW-0813">Transport</keyword>
<dbReference type="InterPro" id="IPR035906">
    <property type="entry name" value="MetI-like_sf"/>
</dbReference>
<comment type="similarity">
    <text evidence="2">Belongs to the binding-protein-dependent transport system permease family. MalFG subfamily.</text>
</comment>
<dbReference type="Proteomes" id="UP001167919">
    <property type="component" value="Unassembled WGS sequence"/>
</dbReference>
<dbReference type="CDD" id="cd06261">
    <property type="entry name" value="TM_PBP2"/>
    <property type="match status" value="1"/>
</dbReference>
<sequence length="281" mass="31804">MIKDRKRTAIVSQLILTILAFIWIVPIIYVVLQSFRAEGGQFVSYFVPQQWTLKNYIYLFTNHDGWNYGQWFFNTLFVSAVSGSISTFLTIGVAYSLSRLKFRLKGFYLRFALIIGMFPGFLSMISIYYILKALNLTNSLWSLIIVYSYGAALGFYVQKGFFDTIPQSLDERAQIDGASRWEIFKFIALPLAKPIIVYTALTAFTAPWMDFIFAQVVLGNNQSKWTVAVGLFNMVSAKENANSLFMSFAAGSVLIAIPITILFIWLQRFFVEGVTAGSVKG</sequence>
<dbReference type="EMBL" id="SDWY01000002">
    <property type="protein sequence ID" value="MDN6900186.1"/>
    <property type="molecule type" value="Genomic_DNA"/>
</dbReference>
<reference evidence="11" key="1">
    <citation type="submission" date="2019-01" db="EMBL/GenBank/DDBJ databases">
        <title>Oenococcus sicerae UCMA17102.</title>
        <authorList>
            <person name="Cousin F.J."/>
            <person name="Le Guellec R."/>
            <person name="Cretenet M."/>
        </authorList>
    </citation>
    <scope>NUCLEOTIDE SEQUENCE</scope>
    <source>
        <strain evidence="11">UCMA17102</strain>
    </source>
</reference>
<gene>
    <name evidence="11" type="ORF">EVC35_04095</name>
</gene>
<keyword evidence="7 9" id="KW-1133">Transmembrane helix</keyword>
<evidence type="ECO:0000256" key="8">
    <source>
        <dbReference type="ARBA" id="ARBA00023136"/>
    </source>
</evidence>
<comment type="subcellular location">
    <subcellularLocation>
        <location evidence="1 9">Cell membrane</location>
        <topology evidence="1 9">Multi-pass membrane protein</topology>
    </subcellularLocation>
</comment>
<dbReference type="GO" id="GO:0042956">
    <property type="term" value="P:maltodextrin transmembrane transport"/>
    <property type="evidence" value="ECO:0007669"/>
    <property type="project" value="TreeGrafter"/>
</dbReference>
<dbReference type="InterPro" id="IPR000515">
    <property type="entry name" value="MetI-like"/>
</dbReference>
<dbReference type="Gene3D" id="1.10.3720.10">
    <property type="entry name" value="MetI-like"/>
    <property type="match status" value="1"/>
</dbReference>
<feature type="transmembrane region" description="Helical" evidence="9">
    <location>
        <begin position="136"/>
        <end position="157"/>
    </location>
</feature>
<evidence type="ECO:0000259" key="10">
    <source>
        <dbReference type="PROSITE" id="PS50928"/>
    </source>
</evidence>
<evidence type="ECO:0000256" key="6">
    <source>
        <dbReference type="ARBA" id="ARBA00022692"/>
    </source>
</evidence>